<sequence length="128" mass="13765">MFPKMGKTFPDDDEGKVDRLKYQMAISAALKRELGGSHRAIKIVMRWTGVSERTAKNWLAGSHGPAGEHLVELMRNSNEVLAAVLSLAGRGELKIGAGLHETRESVLQVLNVLDGLLGTSEAGAGENE</sequence>
<evidence type="ECO:0000313" key="2">
    <source>
        <dbReference type="Proteomes" id="UP000053791"/>
    </source>
</evidence>
<name>A0A0X3UB52_9RHOB</name>
<organism evidence="1 2">
    <name type="scientific">Ruegeria marisrubri</name>
    <dbReference type="NCBI Taxonomy" id="1685379"/>
    <lineage>
        <taxon>Bacteria</taxon>
        <taxon>Pseudomonadati</taxon>
        <taxon>Pseudomonadota</taxon>
        <taxon>Alphaproteobacteria</taxon>
        <taxon>Rhodobacterales</taxon>
        <taxon>Roseobacteraceae</taxon>
        <taxon>Ruegeria</taxon>
    </lineage>
</organism>
<keyword evidence="2" id="KW-1185">Reference proteome</keyword>
<dbReference type="Proteomes" id="UP000053791">
    <property type="component" value="Unassembled WGS sequence"/>
</dbReference>
<dbReference type="STRING" id="1685379.AVO45_16225"/>
<reference evidence="1 2" key="1">
    <citation type="submission" date="2015-12" db="EMBL/GenBank/DDBJ databases">
        <authorList>
            <person name="Shamseldin A."/>
            <person name="Moawad H."/>
            <person name="Abd El-Rahim W.M."/>
            <person name="Sadowsky M.J."/>
        </authorList>
    </citation>
    <scope>NUCLEOTIDE SEQUENCE [LARGE SCALE GENOMIC DNA]</scope>
    <source>
        <strain evidence="1 2">ZGT118</strain>
    </source>
</reference>
<accession>A0A0X3UB52</accession>
<dbReference type="RefSeq" id="WP_068344724.1">
    <property type="nucleotide sequence ID" value="NZ_LQBQ01000002.1"/>
</dbReference>
<gene>
    <name evidence="1" type="ORF">AVO45_16225</name>
</gene>
<dbReference type="AlphaFoldDB" id="A0A0X3UB52"/>
<protein>
    <submittedName>
        <fullName evidence="1">Uncharacterized protein</fullName>
    </submittedName>
</protein>
<comment type="caution">
    <text evidence="1">The sequence shown here is derived from an EMBL/GenBank/DDBJ whole genome shotgun (WGS) entry which is preliminary data.</text>
</comment>
<evidence type="ECO:0000313" key="1">
    <source>
        <dbReference type="EMBL" id="KUJ85303.1"/>
    </source>
</evidence>
<proteinExistence type="predicted"/>
<dbReference type="EMBL" id="LQBQ01000002">
    <property type="protein sequence ID" value="KUJ85303.1"/>
    <property type="molecule type" value="Genomic_DNA"/>
</dbReference>